<sequence length="184" mass="20442">MIDLSILPSRLPPIHTEQGPISIQRIAEKHCYALCEAGQQSIHHVKPWFGSAVCPVTPALSKQCIANMEKARDTGYGLTYLLMHDEKCLGMGIINHIHHTHLTANLGYWLRPDACGKGLATAICEALKKLAFSQMNLHRLECFIEPNNKASIRVAERIGGTKEGLCRKRVFGRDALLYALINES</sequence>
<dbReference type="GO" id="GO:1990189">
    <property type="term" value="F:protein N-terminal-serine acetyltransferase activity"/>
    <property type="evidence" value="ECO:0007669"/>
    <property type="project" value="TreeGrafter"/>
</dbReference>
<dbReference type="Proteomes" id="UP000031197">
    <property type="component" value="Unassembled WGS sequence"/>
</dbReference>
<evidence type="ECO:0000313" key="2">
    <source>
        <dbReference type="EMBL" id="KHT44972.1"/>
    </source>
</evidence>
<evidence type="ECO:0000259" key="1">
    <source>
        <dbReference type="PROSITE" id="PS51186"/>
    </source>
</evidence>
<dbReference type="PANTHER" id="PTHR43441">
    <property type="entry name" value="RIBOSOMAL-PROTEIN-SERINE ACETYLTRANSFERASE"/>
    <property type="match status" value="1"/>
</dbReference>
<gene>
    <name evidence="2" type="ORF">RJ41_15475</name>
</gene>
<dbReference type="SUPFAM" id="SSF55729">
    <property type="entry name" value="Acyl-CoA N-acyltransferases (Nat)"/>
    <property type="match status" value="1"/>
</dbReference>
<protein>
    <submittedName>
        <fullName evidence="2">Ribosomal-protein-serine acetyltransferase</fullName>
    </submittedName>
</protein>
<dbReference type="RefSeq" id="WP_039222773.1">
    <property type="nucleotide sequence ID" value="NZ_JWLW01000065.1"/>
</dbReference>
<dbReference type="InterPro" id="IPR051908">
    <property type="entry name" value="Ribosomal_N-acetyltransferase"/>
</dbReference>
<keyword evidence="3" id="KW-1185">Reference proteome</keyword>
<dbReference type="GO" id="GO:0005737">
    <property type="term" value="C:cytoplasm"/>
    <property type="evidence" value="ECO:0007669"/>
    <property type="project" value="TreeGrafter"/>
</dbReference>
<accession>A0A0B3Y7J3</accession>
<organism evidence="2 3">
    <name type="scientific">Alteromonas marina</name>
    <dbReference type="NCBI Taxonomy" id="203795"/>
    <lineage>
        <taxon>Bacteria</taxon>
        <taxon>Pseudomonadati</taxon>
        <taxon>Pseudomonadota</taxon>
        <taxon>Gammaproteobacteria</taxon>
        <taxon>Alteromonadales</taxon>
        <taxon>Alteromonadaceae</taxon>
        <taxon>Alteromonas/Salinimonas group</taxon>
        <taxon>Alteromonas</taxon>
    </lineage>
</organism>
<feature type="domain" description="N-acetyltransferase" evidence="1">
    <location>
        <begin position="32"/>
        <end position="183"/>
    </location>
</feature>
<dbReference type="PANTHER" id="PTHR43441:SF10">
    <property type="entry name" value="ACETYLTRANSFERASE"/>
    <property type="match status" value="1"/>
</dbReference>
<comment type="caution">
    <text evidence="2">The sequence shown here is derived from an EMBL/GenBank/DDBJ whole genome shotgun (WGS) entry which is preliminary data.</text>
</comment>
<reference evidence="2 3" key="1">
    <citation type="submission" date="2014-12" db="EMBL/GenBank/DDBJ databases">
        <title>Genome sequencing of Alteromonas marina AD001.</title>
        <authorList>
            <person name="Adrian T.G.S."/>
            <person name="Chan K.G."/>
        </authorList>
    </citation>
    <scope>NUCLEOTIDE SEQUENCE [LARGE SCALE GENOMIC DNA]</scope>
    <source>
        <strain evidence="2 3">AD001</strain>
    </source>
</reference>
<dbReference type="Pfam" id="PF13302">
    <property type="entry name" value="Acetyltransf_3"/>
    <property type="match status" value="1"/>
</dbReference>
<dbReference type="OrthoDB" id="5292292at2"/>
<dbReference type="PROSITE" id="PS51186">
    <property type="entry name" value="GNAT"/>
    <property type="match status" value="1"/>
</dbReference>
<dbReference type="AlphaFoldDB" id="A0A0B3Y7J3"/>
<dbReference type="Gene3D" id="3.40.630.30">
    <property type="match status" value="1"/>
</dbReference>
<evidence type="ECO:0000313" key="3">
    <source>
        <dbReference type="Proteomes" id="UP000031197"/>
    </source>
</evidence>
<dbReference type="GO" id="GO:0008999">
    <property type="term" value="F:protein-N-terminal-alanine acetyltransferase activity"/>
    <property type="evidence" value="ECO:0007669"/>
    <property type="project" value="TreeGrafter"/>
</dbReference>
<keyword evidence="2" id="KW-0808">Transferase</keyword>
<proteinExistence type="predicted"/>
<dbReference type="EMBL" id="JWLW01000065">
    <property type="protein sequence ID" value="KHT44972.1"/>
    <property type="molecule type" value="Genomic_DNA"/>
</dbReference>
<name>A0A0B3Y7J3_9ALTE</name>
<dbReference type="InterPro" id="IPR016181">
    <property type="entry name" value="Acyl_CoA_acyltransferase"/>
</dbReference>
<dbReference type="InterPro" id="IPR000182">
    <property type="entry name" value="GNAT_dom"/>
</dbReference>